<dbReference type="RefSeq" id="WP_146985683.1">
    <property type="nucleotide sequence ID" value="NZ_VITY01000003.1"/>
</dbReference>
<gene>
    <name evidence="1" type="ORF">FBZ93_103379</name>
</gene>
<keyword evidence="2" id="KW-1185">Reference proteome</keyword>
<dbReference type="AlphaFoldDB" id="A0A560MCN1"/>
<dbReference type="OrthoDB" id="8242906at2"/>
<evidence type="ECO:0000313" key="1">
    <source>
        <dbReference type="EMBL" id="TWC05362.1"/>
    </source>
</evidence>
<sequence length="61" mass="6493">MKVRELIQALQALPDQDATVVIGEGAQPETWLIVSGVAECRIARVNDDHAVAGSQPAIEIV</sequence>
<protein>
    <submittedName>
        <fullName evidence="1">Uncharacterized protein</fullName>
    </submittedName>
</protein>
<dbReference type="Proteomes" id="UP000321304">
    <property type="component" value="Unassembled WGS sequence"/>
</dbReference>
<reference evidence="1 2" key="1">
    <citation type="submission" date="2019-06" db="EMBL/GenBank/DDBJ databases">
        <title>Genomic Encyclopedia of Type Strains, Phase IV (KMG-V): Genome sequencing to study the core and pangenomes of soil and plant-associated prokaryotes.</title>
        <authorList>
            <person name="Whitman W."/>
        </authorList>
    </citation>
    <scope>NUCLEOTIDE SEQUENCE [LARGE SCALE GENOMIC DNA]</scope>
    <source>
        <strain evidence="1 2">BR 10355</strain>
    </source>
</reference>
<comment type="caution">
    <text evidence="1">The sequence shown here is derived from an EMBL/GenBank/DDBJ whole genome shotgun (WGS) entry which is preliminary data.</text>
</comment>
<accession>A0A560MCN1</accession>
<evidence type="ECO:0000313" key="2">
    <source>
        <dbReference type="Proteomes" id="UP000321304"/>
    </source>
</evidence>
<proteinExistence type="predicted"/>
<name>A0A560MCN1_9BRAD</name>
<dbReference type="EMBL" id="VITY01000003">
    <property type="protein sequence ID" value="TWC05362.1"/>
    <property type="molecule type" value="Genomic_DNA"/>
</dbReference>
<organism evidence="1 2">
    <name type="scientific">Bradyrhizobium macuxiense</name>
    <dbReference type="NCBI Taxonomy" id="1755647"/>
    <lineage>
        <taxon>Bacteria</taxon>
        <taxon>Pseudomonadati</taxon>
        <taxon>Pseudomonadota</taxon>
        <taxon>Alphaproteobacteria</taxon>
        <taxon>Hyphomicrobiales</taxon>
        <taxon>Nitrobacteraceae</taxon>
        <taxon>Bradyrhizobium</taxon>
    </lineage>
</organism>